<evidence type="ECO:0000313" key="2">
    <source>
        <dbReference type="Proteomes" id="UP000748332"/>
    </source>
</evidence>
<proteinExistence type="predicted"/>
<comment type="caution">
    <text evidence="1">The sequence shown here is derived from an EMBL/GenBank/DDBJ whole genome shotgun (WGS) entry which is preliminary data.</text>
</comment>
<dbReference type="Proteomes" id="UP000748332">
    <property type="component" value="Unassembled WGS sequence"/>
</dbReference>
<reference evidence="1" key="1">
    <citation type="submission" date="2020-04" db="EMBL/GenBank/DDBJ databases">
        <authorList>
            <person name="Zhang T."/>
        </authorList>
    </citation>
    <scope>NUCLEOTIDE SEQUENCE</scope>
    <source>
        <strain evidence="1">HKST-UBA16</strain>
    </source>
</reference>
<evidence type="ECO:0000313" key="1">
    <source>
        <dbReference type="EMBL" id="MCA9375395.1"/>
    </source>
</evidence>
<accession>A0A955KWQ3</accession>
<gene>
    <name evidence="1" type="ORF">KC622_03630</name>
</gene>
<organism evidence="1 2">
    <name type="scientific">Candidatus Dojkabacteria bacterium</name>
    <dbReference type="NCBI Taxonomy" id="2099670"/>
    <lineage>
        <taxon>Bacteria</taxon>
        <taxon>Candidatus Dojkabacteria</taxon>
    </lineage>
</organism>
<protein>
    <submittedName>
        <fullName evidence="1">Uncharacterized protein</fullName>
    </submittedName>
</protein>
<sequence>SGSFVIFIVPIFLSDSKLLILSSICEDVSTICSLAEYVSPSVTVIEKIRKENAAISITVMK</sequence>
<dbReference type="EMBL" id="JAGQLM010000166">
    <property type="protein sequence ID" value="MCA9375395.1"/>
    <property type="molecule type" value="Genomic_DNA"/>
</dbReference>
<name>A0A955KWQ3_9BACT</name>
<dbReference type="AlphaFoldDB" id="A0A955KWQ3"/>
<reference evidence="1" key="2">
    <citation type="journal article" date="2021" name="Microbiome">
        <title>Successional dynamics and alternative stable states in a saline activated sludge microbial community over 9 years.</title>
        <authorList>
            <person name="Wang Y."/>
            <person name="Ye J."/>
            <person name="Ju F."/>
            <person name="Liu L."/>
            <person name="Boyd J.A."/>
            <person name="Deng Y."/>
            <person name="Parks D.H."/>
            <person name="Jiang X."/>
            <person name="Yin X."/>
            <person name="Woodcroft B.J."/>
            <person name="Tyson G.W."/>
            <person name="Hugenholtz P."/>
            <person name="Polz M.F."/>
            <person name="Zhang T."/>
        </authorList>
    </citation>
    <scope>NUCLEOTIDE SEQUENCE</scope>
    <source>
        <strain evidence="1">HKST-UBA16</strain>
    </source>
</reference>
<feature type="non-terminal residue" evidence="1">
    <location>
        <position position="1"/>
    </location>
</feature>